<dbReference type="InterPro" id="IPR015947">
    <property type="entry name" value="PUA-like_sf"/>
</dbReference>
<name>A0A146K7Y6_9EUKA</name>
<dbReference type="SUPFAM" id="SSF88697">
    <property type="entry name" value="PUA domain-like"/>
    <property type="match status" value="1"/>
</dbReference>
<dbReference type="EMBL" id="GDID01004552">
    <property type="protein sequence ID" value="JAP92054.1"/>
    <property type="molecule type" value="Transcribed_RNA"/>
</dbReference>
<accession>A0A146K7Y6</accession>
<dbReference type="Gene3D" id="3.10.590.10">
    <property type="entry name" value="ph1033 like domains"/>
    <property type="match status" value="1"/>
</dbReference>
<reference evidence="2" key="1">
    <citation type="submission" date="2015-07" db="EMBL/GenBank/DDBJ databases">
        <title>Adaptation to a free-living lifestyle via gene acquisitions in the diplomonad Trepomonas sp. PC1.</title>
        <authorList>
            <person name="Xu F."/>
            <person name="Jerlstrom-Hultqvist J."/>
            <person name="Kolisko M."/>
            <person name="Simpson A.G.B."/>
            <person name="Roger A.J."/>
            <person name="Svard S.G."/>
            <person name="Andersson J.O."/>
        </authorList>
    </citation>
    <scope>NUCLEOTIDE SEQUENCE</scope>
    <source>
        <strain evidence="2">PC1</strain>
    </source>
</reference>
<sequence>NDLRISTMIINQTLEKPYYVMKMHANKLSADKIKKSCDENGFCMINMYKKINDKILIVKMQPGELCLITHTEPQAYAGAVAICEIVSTIKYDLKIKFVSYLQNRVSIKRLKQISPECQTHDMLIKVSEKQFLKIIEISNQTEL</sequence>
<feature type="domain" description="EVE" evidence="1">
    <location>
        <begin position="18"/>
        <end position="94"/>
    </location>
</feature>
<dbReference type="Pfam" id="PF01878">
    <property type="entry name" value="EVE"/>
    <property type="match status" value="1"/>
</dbReference>
<organism evidence="2">
    <name type="scientific">Trepomonas sp. PC1</name>
    <dbReference type="NCBI Taxonomy" id="1076344"/>
    <lineage>
        <taxon>Eukaryota</taxon>
        <taxon>Metamonada</taxon>
        <taxon>Diplomonadida</taxon>
        <taxon>Hexamitidae</taxon>
        <taxon>Hexamitinae</taxon>
        <taxon>Trepomonas</taxon>
    </lineage>
</organism>
<evidence type="ECO:0000313" key="2">
    <source>
        <dbReference type="EMBL" id="JAP92054.1"/>
    </source>
</evidence>
<protein>
    <recommendedName>
        <fullName evidence="1">EVE domain-containing protein</fullName>
    </recommendedName>
</protein>
<feature type="non-terminal residue" evidence="2">
    <location>
        <position position="143"/>
    </location>
</feature>
<dbReference type="InterPro" id="IPR002740">
    <property type="entry name" value="EVE_domain"/>
</dbReference>
<feature type="non-terminal residue" evidence="2">
    <location>
        <position position="1"/>
    </location>
</feature>
<evidence type="ECO:0000259" key="1">
    <source>
        <dbReference type="Pfam" id="PF01878"/>
    </source>
</evidence>
<gene>
    <name evidence="2" type="ORF">TPC1_16124</name>
</gene>
<proteinExistence type="predicted"/>
<dbReference type="AlphaFoldDB" id="A0A146K7Y6"/>